<proteinExistence type="predicted"/>
<dbReference type="Proteomes" id="UP001638806">
    <property type="component" value="Unassembled WGS sequence"/>
</dbReference>
<gene>
    <name evidence="1" type="ORF">ACCO45_011324</name>
</gene>
<comment type="caution">
    <text evidence="1">The sequence shown here is derived from an EMBL/GenBank/DDBJ whole genome shotgun (WGS) entry which is preliminary data.</text>
</comment>
<keyword evidence="2" id="KW-1185">Reference proteome</keyword>
<evidence type="ECO:0000313" key="2">
    <source>
        <dbReference type="Proteomes" id="UP001638806"/>
    </source>
</evidence>
<protein>
    <submittedName>
        <fullName evidence="1">Uncharacterized protein</fullName>
    </submittedName>
</protein>
<accession>A0ACC4DHR7</accession>
<dbReference type="EMBL" id="JBGNUJ010000010">
    <property type="protein sequence ID" value="KAL3955761.1"/>
    <property type="molecule type" value="Genomic_DNA"/>
</dbReference>
<reference evidence="1" key="1">
    <citation type="submission" date="2024-12" db="EMBL/GenBank/DDBJ databases">
        <title>Comparative genomics and development of molecular markers within Purpureocillium lilacinum and among Purpureocillium species.</title>
        <authorList>
            <person name="Yeh Z.-Y."/>
            <person name="Ni N.-T."/>
            <person name="Lo P.-H."/>
            <person name="Mushyakhwo K."/>
            <person name="Lin C.-F."/>
            <person name="Nai Y.-S."/>
        </authorList>
    </citation>
    <scope>NUCLEOTIDE SEQUENCE</scope>
    <source>
        <strain evidence="1">NCHU-NPUST-175</strain>
    </source>
</reference>
<organism evidence="1 2">
    <name type="scientific">Purpureocillium lilacinum</name>
    <name type="common">Paecilomyces lilacinus</name>
    <dbReference type="NCBI Taxonomy" id="33203"/>
    <lineage>
        <taxon>Eukaryota</taxon>
        <taxon>Fungi</taxon>
        <taxon>Dikarya</taxon>
        <taxon>Ascomycota</taxon>
        <taxon>Pezizomycotina</taxon>
        <taxon>Sordariomycetes</taxon>
        <taxon>Hypocreomycetidae</taxon>
        <taxon>Hypocreales</taxon>
        <taxon>Ophiocordycipitaceae</taxon>
        <taxon>Purpureocillium</taxon>
    </lineage>
</organism>
<name>A0ACC4DHR7_PURLI</name>
<evidence type="ECO:0000313" key="1">
    <source>
        <dbReference type="EMBL" id="KAL3955761.1"/>
    </source>
</evidence>
<sequence length="101" mass="11031">MRATTRKDAFLPQLEYSSGRKPWDRGKAENPPSDDTLRVGKLSDSIVLVVVAPPCCPPTGDLKGIGGHPMPSRFGQLRKRLHPHRARGTCCWLDVGPSMGP</sequence>